<evidence type="ECO:0000313" key="5">
    <source>
        <dbReference type="EMBL" id="QQC67095.1"/>
    </source>
</evidence>
<dbReference type="GO" id="GO:0030976">
    <property type="term" value="F:thiamine pyrophosphate binding"/>
    <property type="evidence" value="ECO:0007669"/>
    <property type="project" value="InterPro"/>
</dbReference>
<protein>
    <recommendedName>
        <fullName evidence="4">Thiamine pyrophosphate enzyme N-terminal TPP-binding domain-containing protein</fullName>
    </recommendedName>
</protein>
<dbReference type="Gene3D" id="3.40.50.970">
    <property type="match status" value="1"/>
</dbReference>
<dbReference type="GO" id="GO:0050660">
    <property type="term" value="F:flavin adenine dinucleotide binding"/>
    <property type="evidence" value="ECO:0007669"/>
    <property type="project" value="TreeGrafter"/>
</dbReference>
<reference evidence="5 6" key="1">
    <citation type="submission" date="2020-12" db="EMBL/GenBank/DDBJ databases">
        <title>FDA dAtabase for Regulatory Grade micrObial Sequences (FDA-ARGOS): Supporting development and validation of Infectious Disease Dx tests.</title>
        <authorList>
            <person name="Nelson B."/>
            <person name="Plummer A."/>
            <person name="Tallon L."/>
            <person name="Sadzewicz L."/>
            <person name="Zhao X."/>
            <person name="Boylan J."/>
            <person name="Ott S."/>
            <person name="Bowen H."/>
            <person name="Vavikolanu K."/>
            <person name="Mehta A."/>
            <person name="Aluvathingal J."/>
            <person name="Nadendla S."/>
            <person name="Myers T."/>
            <person name="Yan Y."/>
            <person name="Sichtig H."/>
        </authorList>
    </citation>
    <scope>NUCLEOTIDE SEQUENCE [LARGE SCALE GENOMIC DNA]</scope>
    <source>
        <strain evidence="5 6">FDAARGOS_1049</strain>
    </source>
</reference>
<sequence>MSAGVSSPSPLTGNTTADDTPKQKTRNASVVSGGDVTAKVLKNEAVDTIFALCGGHIIDIYDGCADGGIRIVDARDEQLAAHAADGYARQSGKLGRVVTAAGPGPGRTNADTGVATAFRSKRAIPNTGGRGAQTQHEMRSLRDLPHVDIMASITKVAASASNTERVADMISMAARERFNGAPGPQISGALQRARETMHRTGRPAMVNIWVDLRECAPGTKNRTLYK</sequence>
<dbReference type="GO" id="GO:0003984">
    <property type="term" value="F:acetolactate synthase activity"/>
    <property type="evidence" value="ECO:0007669"/>
    <property type="project" value="TreeGrafter"/>
</dbReference>
<dbReference type="KEGG" id="pgis:I6I06_19170"/>
<name>A0A7T4TBL0_9BURK</name>
<dbReference type="Pfam" id="PF02776">
    <property type="entry name" value="TPP_enzyme_N"/>
    <property type="match status" value="1"/>
</dbReference>
<dbReference type="InterPro" id="IPR012001">
    <property type="entry name" value="Thiamin_PyroP_enz_TPP-bd_dom"/>
</dbReference>
<keyword evidence="6" id="KW-1185">Reference proteome</keyword>
<dbReference type="GO" id="GO:0005948">
    <property type="term" value="C:acetolactate synthase complex"/>
    <property type="evidence" value="ECO:0007669"/>
    <property type="project" value="TreeGrafter"/>
</dbReference>
<evidence type="ECO:0000256" key="2">
    <source>
        <dbReference type="ARBA" id="ARBA00007812"/>
    </source>
</evidence>
<gene>
    <name evidence="5" type="ORF">I6I06_19170</name>
</gene>
<dbReference type="GO" id="GO:0009099">
    <property type="term" value="P:L-valine biosynthetic process"/>
    <property type="evidence" value="ECO:0007669"/>
    <property type="project" value="TreeGrafter"/>
</dbReference>
<feature type="compositionally biased region" description="Polar residues" evidence="3">
    <location>
        <begin position="1"/>
        <end position="18"/>
    </location>
</feature>
<dbReference type="AlphaFoldDB" id="A0A7T4TBL0"/>
<accession>A0A7T4TBL0</accession>
<feature type="domain" description="Thiamine pyrophosphate enzyme N-terminal TPP-binding" evidence="4">
    <location>
        <begin position="32"/>
        <end position="124"/>
    </location>
</feature>
<dbReference type="EMBL" id="CP066076">
    <property type="protein sequence ID" value="QQC67095.1"/>
    <property type="molecule type" value="Genomic_DNA"/>
</dbReference>
<feature type="region of interest" description="Disordered" evidence="3">
    <location>
        <begin position="1"/>
        <end position="32"/>
    </location>
</feature>
<proteinExistence type="inferred from homology"/>
<dbReference type="CDD" id="cd07035">
    <property type="entry name" value="TPP_PYR_POX_like"/>
    <property type="match status" value="1"/>
</dbReference>
<dbReference type="InterPro" id="IPR029061">
    <property type="entry name" value="THDP-binding"/>
</dbReference>
<organism evidence="5 6">
    <name type="scientific">Paraburkholderia ginsengisoli</name>
    <dbReference type="NCBI Taxonomy" id="311231"/>
    <lineage>
        <taxon>Bacteria</taxon>
        <taxon>Pseudomonadati</taxon>
        <taxon>Pseudomonadota</taxon>
        <taxon>Betaproteobacteria</taxon>
        <taxon>Burkholderiales</taxon>
        <taxon>Burkholderiaceae</taxon>
        <taxon>Paraburkholderia</taxon>
    </lineage>
</organism>
<dbReference type="PANTHER" id="PTHR18968">
    <property type="entry name" value="THIAMINE PYROPHOSPHATE ENZYMES"/>
    <property type="match status" value="1"/>
</dbReference>
<dbReference type="InterPro" id="IPR045229">
    <property type="entry name" value="TPP_enz"/>
</dbReference>
<comment type="cofactor">
    <cofactor evidence="1">
        <name>thiamine diphosphate</name>
        <dbReference type="ChEBI" id="CHEBI:58937"/>
    </cofactor>
</comment>
<comment type="similarity">
    <text evidence="2">Belongs to the TPP enzyme family.</text>
</comment>
<evidence type="ECO:0000256" key="3">
    <source>
        <dbReference type="SAM" id="MobiDB-lite"/>
    </source>
</evidence>
<evidence type="ECO:0000259" key="4">
    <source>
        <dbReference type="Pfam" id="PF02776"/>
    </source>
</evidence>
<dbReference type="GO" id="GO:0009097">
    <property type="term" value="P:isoleucine biosynthetic process"/>
    <property type="evidence" value="ECO:0007669"/>
    <property type="project" value="TreeGrafter"/>
</dbReference>
<dbReference type="SUPFAM" id="SSF52518">
    <property type="entry name" value="Thiamin diphosphate-binding fold (THDP-binding)"/>
    <property type="match status" value="1"/>
</dbReference>
<dbReference type="PANTHER" id="PTHR18968:SF166">
    <property type="entry name" value="2-HYDROXYACYL-COA LYASE 2"/>
    <property type="match status" value="1"/>
</dbReference>
<dbReference type="Proteomes" id="UP000595610">
    <property type="component" value="Chromosome 2"/>
</dbReference>
<evidence type="ECO:0000313" key="6">
    <source>
        <dbReference type="Proteomes" id="UP000595610"/>
    </source>
</evidence>
<evidence type="ECO:0000256" key="1">
    <source>
        <dbReference type="ARBA" id="ARBA00001964"/>
    </source>
</evidence>